<dbReference type="Proteomes" id="UP000095564">
    <property type="component" value="Unassembled WGS sequence"/>
</dbReference>
<accession>A0A174NQU7</accession>
<evidence type="ECO:0000256" key="1">
    <source>
        <dbReference type="SAM" id="Phobius"/>
    </source>
</evidence>
<evidence type="ECO:0000313" key="2">
    <source>
        <dbReference type="EMBL" id="CUP49966.1"/>
    </source>
</evidence>
<dbReference type="EMBL" id="CZAU01000013">
    <property type="protein sequence ID" value="CUP49966.1"/>
    <property type="molecule type" value="Genomic_DNA"/>
</dbReference>
<keyword evidence="1" id="KW-0472">Membrane</keyword>
<feature type="transmembrane region" description="Helical" evidence="1">
    <location>
        <begin position="112"/>
        <end position="130"/>
    </location>
</feature>
<feature type="transmembrane region" description="Helical" evidence="1">
    <location>
        <begin position="57"/>
        <end position="81"/>
    </location>
</feature>
<dbReference type="RefSeq" id="WP_055159959.1">
    <property type="nucleotide sequence ID" value="NZ_CZAU01000013.1"/>
</dbReference>
<feature type="transmembrane region" description="Helical" evidence="1">
    <location>
        <begin position="87"/>
        <end position="105"/>
    </location>
</feature>
<gene>
    <name evidence="2" type="ORF">ERS852520_01486</name>
</gene>
<reference evidence="2 3" key="1">
    <citation type="submission" date="2015-09" db="EMBL/GenBank/DDBJ databases">
        <authorList>
            <consortium name="Pathogen Informatics"/>
        </authorList>
    </citation>
    <scope>NUCLEOTIDE SEQUENCE [LARGE SCALE GENOMIC DNA]</scope>
    <source>
        <strain evidence="2 3">2789STDY5834908</strain>
    </source>
</reference>
<name>A0A174NQU7_ANAHA</name>
<dbReference type="AlphaFoldDB" id="A0A174NQU7"/>
<organism evidence="2 3">
    <name type="scientific">Anaerostipes hadrus</name>
    <dbReference type="NCBI Taxonomy" id="649756"/>
    <lineage>
        <taxon>Bacteria</taxon>
        <taxon>Bacillati</taxon>
        <taxon>Bacillota</taxon>
        <taxon>Clostridia</taxon>
        <taxon>Lachnospirales</taxon>
        <taxon>Lachnospiraceae</taxon>
        <taxon>Anaerostipes</taxon>
    </lineage>
</organism>
<keyword evidence="1" id="KW-0812">Transmembrane</keyword>
<feature type="transmembrane region" description="Helical" evidence="1">
    <location>
        <begin position="25"/>
        <end position="45"/>
    </location>
</feature>
<protein>
    <submittedName>
        <fullName evidence="2">Uncharacterized protein</fullName>
    </submittedName>
</protein>
<evidence type="ECO:0000313" key="3">
    <source>
        <dbReference type="Proteomes" id="UP000095564"/>
    </source>
</evidence>
<keyword evidence="1" id="KW-1133">Transmembrane helix</keyword>
<proteinExistence type="predicted"/>
<sequence length="150" mass="17825">MNNYFMIGVVAGYKPSFEQTVIRHVMPIFIIFALCVSIWTIYASAKNIIQRKKNKQYNAMFLCIHGELGLILNPLIILYFFFPGCGVYWLIAAHMVFFLLITISYEGKYRNICLWYMIIFTLFIFLYITFDYHDYYNLDDILRCGQLTTR</sequence>